<reference evidence="1 2" key="1">
    <citation type="submission" date="2019-03" db="EMBL/GenBank/DDBJ databases">
        <title>Genomic Encyclopedia of Type Strains, Phase IV (KMG-IV): sequencing the most valuable type-strain genomes for metagenomic binning, comparative biology and taxonomic classification.</title>
        <authorList>
            <person name="Goeker M."/>
        </authorList>
    </citation>
    <scope>NUCLEOTIDE SEQUENCE [LARGE SCALE GENOMIC DNA]</scope>
    <source>
        <strain evidence="1 2">DSM 44496</strain>
    </source>
</reference>
<name>A0A4R6P3J5_NOCIG</name>
<sequence length="89" mass="10028">MSDRITDEQLAGWLEYSTYPDTDETHALVNELARLRELVAMFIDGEDCWFDHAGDCQAHGMTLEPGELCPNAEVLQLLAAWEGDADDER</sequence>
<dbReference type="EMBL" id="SNXK01000012">
    <property type="protein sequence ID" value="TDP29881.1"/>
    <property type="molecule type" value="Genomic_DNA"/>
</dbReference>
<proteinExistence type="predicted"/>
<keyword evidence="2" id="KW-1185">Reference proteome</keyword>
<dbReference type="RefSeq" id="WP_067496699.1">
    <property type="nucleotide sequence ID" value="NZ_SNXK01000012.1"/>
</dbReference>
<organism evidence="1 2">
    <name type="scientific">Nocardia ignorata</name>
    <dbReference type="NCBI Taxonomy" id="145285"/>
    <lineage>
        <taxon>Bacteria</taxon>
        <taxon>Bacillati</taxon>
        <taxon>Actinomycetota</taxon>
        <taxon>Actinomycetes</taxon>
        <taxon>Mycobacteriales</taxon>
        <taxon>Nocardiaceae</taxon>
        <taxon>Nocardia</taxon>
    </lineage>
</organism>
<evidence type="ECO:0000313" key="2">
    <source>
        <dbReference type="Proteomes" id="UP000295087"/>
    </source>
</evidence>
<dbReference type="Proteomes" id="UP000295087">
    <property type="component" value="Unassembled WGS sequence"/>
</dbReference>
<accession>A0A4R6P3J5</accession>
<protein>
    <submittedName>
        <fullName evidence="1">Uncharacterized protein</fullName>
    </submittedName>
</protein>
<evidence type="ECO:0000313" key="1">
    <source>
        <dbReference type="EMBL" id="TDP29881.1"/>
    </source>
</evidence>
<comment type="caution">
    <text evidence="1">The sequence shown here is derived from an EMBL/GenBank/DDBJ whole genome shotgun (WGS) entry which is preliminary data.</text>
</comment>
<gene>
    <name evidence="1" type="ORF">DFR75_112150</name>
</gene>
<dbReference type="AlphaFoldDB" id="A0A4R6P3J5"/>